<dbReference type="PANTHER" id="PTHR45856">
    <property type="entry name" value="ALPHA/BETA-HYDROLASES SUPERFAMILY PROTEIN"/>
    <property type="match status" value="1"/>
</dbReference>
<gene>
    <name evidence="4" type="ORF">QBZ16_004538</name>
</gene>
<keyword evidence="2" id="KW-0812">Transmembrane</keyword>
<dbReference type="CDD" id="cd00519">
    <property type="entry name" value="Lipase_3"/>
    <property type="match status" value="2"/>
</dbReference>
<feature type="domain" description="Fungal lipase-type" evidence="3">
    <location>
        <begin position="459"/>
        <end position="625"/>
    </location>
</feature>
<protein>
    <recommendedName>
        <fullName evidence="3">Fungal lipase-type domain-containing protein</fullName>
    </recommendedName>
</protein>
<feature type="compositionally biased region" description="Polar residues" evidence="1">
    <location>
        <begin position="11"/>
        <end position="21"/>
    </location>
</feature>
<feature type="compositionally biased region" description="Acidic residues" evidence="1">
    <location>
        <begin position="735"/>
        <end position="753"/>
    </location>
</feature>
<evidence type="ECO:0000313" key="4">
    <source>
        <dbReference type="EMBL" id="KAK2077692.1"/>
    </source>
</evidence>
<accession>A0AAD9IK70</accession>
<feature type="transmembrane region" description="Helical" evidence="2">
    <location>
        <begin position="1108"/>
        <end position="1128"/>
    </location>
</feature>
<dbReference type="SUPFAM" id="SSF53474">
    <property type="entry name" value="alpha/beta-Hydrolases"/>
    <property type="match status" value="2"/>
</dbReference>
<dbReference type="InterPro" id="IPR002921">
    <property type="entry name" value="Fungal_lipase-type"/>
</dbReference>
<evidence type="ECO:0000259" key="3">
    <source>
        <dbReference type="Pfam" id="PF01764"/>
    </source>
</evidence>
<proteinExistence type="predicted"/>
<feature type="transmembrane region" description="Helical" evidence="2">
    <location>
        <begin position="997"/>
        <end position="1018"/>
    </location>
</feature>
<feature type="compositionally biased region" description="Polar residues" evidence="1">
    <location>
        <begin position="404"/>
        <end position="418"/>
    </location>
</feature>
<feature type="transmembrane region" description="Helical" evidence="2">
    <location>
        <begin position="168"/>
        <end position="186"/>
    </location>
</feature>
<evidence type="ECO:0000256" key="2">
    <source>
        <dbReference type="SAM" id="Phobius"/>
    </source>
</evidence>
<keyword evidence="5" id="KW-1185">Reference proteome</keyword>
<keyword evidence="2" id="KW-1133">Transmembrane helix</keyword>
<feature type="transmembrane region" description="Helical" evidence="2">
    <location>
        <begin position="850"/>
        <end position="868"/>
    </location>
</feature>
<keyword evidence="2" id="KW-0472">Membrane</keyword>
<evidence type="ECO:0000313" key="5">
    <source>
        <dbReference type="Proteomes" id="UP001255856"/>
    </source>
</evidence>
<feature type="region of interest" description="Disordered" evidence="1">
    <location>
        <begin position="1"/>
        <end position="22"/>
    </location>
</feature>
<dbReference type="PANTHER" id="PTHR45856:SF11">
    <property type="entry name" value="FUNGAL LIPASE-LIKE DOMAIN-CONTAINING PROTEIN"/>
    <property type="match status" value="1"/>
</dbReference>
<reference evidence="4" key="1">
    <citation type="submission" date="2021-01" db="EMBL/GenBank/DDBJ databases">
        <authorList>
            <person name="Eckstrom K.M.E."/>
        </authorList>
    </citation>
    <scope>NUCLEOTIDE SEQUENCE</scope>
    <source>
        <strain evidence="4">UVCC 0001</strain>
    </source>
</reference>
<sequence>MDDKDKAAEASGSSLPSNVSGTGLHPDKEVILHLEFVTDSQARARCSGKRWTRSRWRSCWLSYTQLAEFVVAQVGYLLPNGAWFAGYCELYTPSVGVGQYLQLAVFQTMFVSFCVRAHGLLPLSGDERPVPWLPLYNRFASREQKRRDAADCAYVEELPLWAHLDKAIVLWLPFQLVVLVNLFFTLDTFGTAASSSELAARTAGGGSCRHRWAQAALSEAGCGTASTAAVATLTSIAYVWMMVTLAIMMLFLLRSYKELGLHRYQRHRAANIAVRLMGAGRAWTQTILLTCSVLFWFLDMRSCASYLATYYGFAPLQLLLAAQVVSATITDMPVPWKVEDCALHVWLQSSAWVEEDLPALLTSRPKAFAKEPVFCFETAMKCYYYSLLVYDYSGTEDLRPRPTKPSTRNGSAPTDPPSVTLSLKSALSLYGLKRHAVMAEPRHDLTCMMGWSEETRTVVLAFRGTASMTNVWRDLQAWRTQFPRGAGRWWARPKVHSGFLACWQKFGFGERVLTRLEELIVDGGALGEAAPWRVYCFGHSLGGALACLCALDVAALGERLARDVASARAKDGPADDGAPLPEILSVTTYTYGCPRLGNHAFARHYSALIPDGWDLVHNNDVIARAGKFVRLYKRAGKRVVISPSGDLIIRPSLAETTVLRGSASFKMHQLLTYGRSLVAILQAQAGELGDSACRRSIAALVAKPFVTRLLVDYPFHLSPKALLQMAGEVPLDGLDVPEDDKSGDDDYELEEPPDGGKPKRRRIAFDATTGYFMEIICALFAAHHSALDGDPSKDVILAVEFVSDQATRLSKLGSVFACSIALGLLIFLVIEKFQGINSLTKNDLLFRLNVTVGAVCLVIVLCAYIFLSRRIRKAQRLGRRWAPFRRQRVTFVYLQLVATSLYLTVFLMPNILWFTAACDPVGTAVSICLYLQLSLFMLIFTIFASSAHSAMPLPRNGEAVPWLPLFNWLRRRGKAEIPEGAVYVAELPIWVHLDKVVFIWVPAQICFILQLIFMLGVLGKPEIRVLQPIDPSESGLTCRDYYSQVMRDAGDCLVNSSRAIMALSSTSLGWVLLTLLYTMVLIFRVYAELARYRYQQHRTANIQVRLVAAARAWSQTIMVLCIVFYWFVHMHSCASYIMTAYGFAPWMFFTAYQALYDTMASRPVLSVGEHYTLHTWLQEGAWIEEEVAEIMSDRPPTCAWEPVFCLETALKAFYYSLIVYDYNGIDGLRPRPVTDSAGATRDGTLSMTTALSLLDLDEHSGISEPRHDLSCMVAWSARTRTIALTFRGTASMANVWLDLQAWQKRHPAGAARKWNSLPPRVHAGFYSCWHTYGFGERVLARVEELVRADGLVGKAAPWRVLCFGHSLGGALACMCAASVAQLGTDLAKEAAAKLGPDAPLPDVLRVSSYTYGCPRLGNHAFARYYAQAVPNGWDLVHNNDVVARNGKFFHMYKRAAKRVVISPSGDLIIRPSLAERTVLRGRSSLQAHLMLTYAESLIAVLEAHARGLGGPTAREGIAALVSKASLDSLLRASPFILTNEALLTLAGETAPASPTDKASSGTELDAFESPSDLHGLTFKLLRQLWGFIRDTLITAVASPLPDEN</sequence>
<feature type="transmembrane region" description="Helical" evidence="2">
    <location>
        <begin position="889"/>
        <end position="912"/>
    </location>
</feature>
<dbReference type="Pfam" id="PF01764">
    <property type="entry name" value="Lipase_3"/>
    <property type="match status" value="2"/>
</dbReference>
<feature type="region of interest" description="Disordered" evidence="1">
    <location>
        <begin position="734"/>
        <end position="760"/>
    </location>
</feature>
<dbReference type="GO" id="GO:0006629">
    <property type="term" value="P:lipid metabolic process"/>
    <property type="evidence" value="ECO:0007669"/>
    <property type="project" value="InterPro"/>
</dbReference>
<evidence type="ECO:0000256" key="1">
    <source>
        <dbReference type="SAM" id="MobiDB-lite"/>
    </source>
</evidence>
<dbReference type="InterPro" id="IPR051218">
    <property type="entry name" value="Sec_MonoDiacylglyc_Lipase"/>
</dbReference>
<feature type="transmembrane region" description="Helical" evidence="2">
    <location>
        <begin position="310"/>
        <end position="329"/>
    </location>
</feature>
<comment type="caution">
    <text evidence="4">The sequence shown here is derived from an EMBL/GenBank/DDBJ whole genome shotgun (WGS) entry which is preliminary data.</text>
</comment>
<feature type="transmembrane region" description="Helical" evidence="2">
    <location>
        <begin position="812"/>
        <end position="830"/>
    </location>
</feature>
<dbReference type="EMBL" id="JASFZW010000006">
    <property type="protein sequence ID" value="KAK2077692.1"/>
    <property type="molecule type" value="Genomic_DNA"/>
</dbReference>
<dbReference type="InterPro" id="IPR029058">
    <property type="entry name" value="AB_hydrolase_fold"/>
</dbReference>
<feature type="transmembrane region" description="Helical" evidence="2">
    <location>
        <begin position="924"/>
        <end position="945"/>
    </location>
</feature>
<feature type="transmembrane region" description="Helical" evidence="2">
    <location>
        <begin position="1067"/>
        <end position="1087"/>
    </location>
</feature>
<feature type="transmembrane region" description="Helical" evidence="2">
    <location>
        <begin position="274"/>
        <end position="298"/>
    </location>
</feature>
<feature type="region of interest" description="Disordered" evidence="1">
    <location>
        <begin position="399"/>
        <end position="418"/>
    </location>
</feature>
<name>A0AAD9IK70_PROWI</name>
<feature type="transmembrane region" description="Helical" evidence="2">
    <location>
        <begin position="235"/>
        <end position="253"/>
    </location>
</feature>
<organism evidence="4 5">
    <name type="scientific">Prototheca wickerhamii</name>
    <dbReference type="NCBI Taxonomy" id="3111"/>
    <lineage>
        <taxon>Eukaryota</taxon>
        <taxon>Viridiplantae</taxon>
        <taxon>Chlorophyta</taxon>
        <taxon>core chlorophytes</taxon>
        <taxon>Trebouxiophyceae</taxon>
        <taxon>Chlorellales</taxon>
        <taxon>Chlorellaceae</taxon>
        <taxon>Prototheca</taxon>
    </lineage>
</organism>
<dbReference type="Proteomes" id="UP001255856">
    <property type="component" value="Unassembled WGS sequence"/>
</dbReference>
<dbReference type="Gene3D" id="3.40.50.1820">
    <property type="entry name" value="alpha/beta hydrolase"/>
    <property type="match status" value="2"/>
</dbReference>
<feature type="domain" description="Fungal lipase-type" evidence="3">
    <location>
        <begin position="1284"/>
        <end position="1444"/>
    </location>
</feature>